<dbReference type="EMBL" id="MT234342">
    <property type="protein sequence ID" value="QIW87718.1"/>
    <property type="molecule type" value="Genomic_DNA"/>
</dbReference>
<organism evidence="1 2">
    <name type="scientific">Agrobacterium phage OLIVR5</name>
    <dbReference type="NCBI Taxonomy" id="2723773"/>
    <lineage>
        <taxon>Viruses</taxon>
        <taxon>Duplodnaviria</taxon>
        <taxon>Heunggongvirae</taxon>
        <taxon>Uroviricota</taxon>
        <taxon>Caudoviricetes</taxon>
        <taxon>Pootjesviridae</taxon>
        <taxon>Heverleevirus</taxon>
        <taxon>Heverleevirus OLIVR5</taxon>
    </lineage>
</organism>
<accession>A0A858MSZ7</accession>
<protein>
    <submittedName>
        <fullName evidence="1">Uncharacterized protein</fullName>
    </submittedName>
</protein>
<evidence type="ECO:0000313" key="2">
    <source>
        <dbReference type="Proteomes" id="UP000671873"/>
    </source>
</evidence>
<evidence type="ECO:0000313" key="1">
    <source>
        <dbReference type="EMBL" id="QIW87718.1"/>
    </source>
</evidence>
<reference evidence="1 2" key="1">
    <citation type="submission" date="2020-03" db="EMBL/GenBank/DDBJ databases">
        <authorList>
            <person name="Holtappels D."/>
            <person name="Bomans J.P.J."/>
            <person name="Lavigne R."/>
            <person name="Wagemans J."/>
        </authorList>
    </citation>
    <scope>NUCLEOTIDE SEQUENCE [LARGE SCALE GENOMIC DNA]</scope>
    <source>
        <strain evidence="1 2">OLIVR5</strain>
    </source>
</reference>
<dbReference type="Proteomes" id="UP000671873">
    <property type="component" value="Segment"/>
</dbReference>
<gene>
    <name evidence="1" type="ORF">Ab1vBOLIVR5_gp70c</name>
</gene>
<name>A0A858MSZ7_9CAUD</name>
<sequence>MKMENAFSREEKLAPAELINEFVPDVYIIDGSNVSTASDLHLRGSLRLHANDIRLNDLSAHVKIGKEKIDAVLHNVSFISYGDRGSIAYGTIEADSKDRFSDGDFINTSKIVGKFKNILKTRNTVYFIASYAEGFQDWEL</sequence>
<keyword evidence="2" id="KW-1185">Reference proteome</keyword>
<proteinExistence type="predicted"/>